<organism evidence="2 3">
    <name type="scientific">Entamoeba invadens IP1</name>
    <dbReference type="NCBI Taxonomy" id="370355"/>
    <lineage>
        <taxon>Eukaryota</taxon>
        <taxon>Amoebozoa</taxon>
        <taxon>Evosea</taxon>
        <taxon>Archamoebae</taxon>
        <taxon>Mastigamoebida</taxon>
        <taxon>Entamoebidae</taxon>
        <taxon>Entamoeba</taxon>
    </lineage>
</organism>
<reference evidence="2 3" key="1">
    <citation type="submission" date="2012-10" db="EMBL/GenBank/DDBJ databases">
        <authorList>
            <person name="Zafar N."/>
            <person name="Inman J."/>
            <person name="Hall N."/>
            <person name="Lorenzi H."/>
            <person name="Caler E."/>
        </authorList>
    </citation>
    <scope>NUCLEOTIDE SEQUENCE [LARGE SCALE GENOMIC DNA]</scope>
    <source>
        <strain evidence="2 3">IP1</strain>
    </source>
</reference>
<proteinExistence type="predicted"/>
<evidence type="ECO:0000313" key="3">
    <source>
        <dbReference type="Proteomes" id="UP000014680"/>
    </source>
</evidence>
<name>A0A0A1UDJ5_ENTIV</name>
<keyword evidence="1" id="KW-0732">Signal</keyword>
<dbReference type="OMA" id="IYITEAC"/>
<feature type="chain" id="PRO_5001991175" evidence="1">
    <location>
        <begin position="17"/>
        <end position="179"/>
    </location>
</feature>
<dbReference type="KEGG" id="eiv:EIN_046440"/>
<dbReference type="GeneID" id="14893424"/>
<dbReference type="AlphaFoldDB" id="A0A0A1UDJ5"/>
<dbReference type="EMBL" id="KB206215">
    <property type="protein sequence ID" value="ELP94401.1"/>
    <property type="molecule type" value="Genomic_DNA"/>
</dbReference>
<gene>
    <name evidence="2" type="ORF">EIN_046440</name>
</gene>
<dbReference type="Proteomes" id="UP000014680">
    <property type="component" value="Unassembled WGS sequence"/>
</dbReference>
<evidence type="ECO:0000313" key="2">
    <source>
        <dbReference type="EMBL" id="ELP94401.1"/>
    </source>
</evidence>
<sequence length="179" mass="19599">MFFVLLSIVLVKGAELVKPILTTPSGEMVMFTKATDNECSETLTGSEKLIFVASHPFMLHYLTKDCSGPRVSVDEIDNSDIFESSPKHIAWLNPRPGSHAQHEQIYISDVCMPNTLGASKYAISNNTLYSIQFKKRDCSGESLQSQCVHCGGLLDGKYVLSCGTDALATLFVLALLLSF</sequence>
<evidence type="ECO:0000256" key="1">
    <source>
        <dbReference type="SAM" id="SignalP"/>
    </source>
</evidence>
<accession>A0A0A1UDJ5</accession>
<dbReference type="OrthoDB" id="29652at2759"/>
<feature type="signal peptide" evidence="1">
    <location>
        <begin position="1"/>
        <end position="16"/>
    </location>
</feature>
<keyword evidence="3" id="KW-1185">Reference proteome</keyword>
<dbReference type="RefSeq" id="XP_004261172.1">
    <property type="nucleotide sequence ID" value="XM_004261124.1"/>
</dbReference>
<dbReference type="VEuPathDB" id="AmoebaDB:EIN_046440"/>
<protein>
    <submittedName>
        <fullName evidence="2">Uncharacterized protein</fullName>
    </submittedName>
</protein>